<keyword evidence="1" id="KW-0732">Signal</keyword>
<accession>A0A2T6BYB1</accession>
<dbReference type="Proteomes" id="UP000244090">
    <property type="component" value="Unassembled WGS sequence"/>
</dbReference>
<comment type="caution">
    <text evidence="3">The sequence shown here is derived from an EMBL/GenBank/DDBJ whole genome shotgun (WGS) entry which is preliminary data.</text>
</comment>
<evidence type="ECO:0000313" key="4">
    <source>
        <dbReference type="Proteomes" id="UP000244090"/>
    </source>
</evidence>
<dbReference type="InterPro" id="IPR025411">
    <property type="entry name" value="DUF4136"/>
</dbReference>
<feature type="signal peptide" evidence="1">
    <location>
        <begin position="1"/>
        <end position="20"/>
    </location>
</feature>
<organism evidence="3 4">
    <name type="scientific">Kordia periserrulae</name>
    <dbReference type="NCBI Taxonomy" id="701523"/>
    <lineage>
        <taxon>Bacteria</taxon>
        <taxon>Pseudomonadati</taxon>
        <taxon>Bacteroidota</taxon>
        <taxon>Flavobacteriia</taxon>
        <taxon>Flavobacteriales</taxon>
        <taxon>Flavobacteriaceae</taxon>
        <taxon>Kordia</taxon>
    </lineage>
</organism>
<feature type="chain" id="PRO_5015518346" evidence="1">
    <location>
        <begin position="21"/>
        <end position="173"/>
    </location>
</feature>
<dbReference type="PROSITE" id="PS51257">
    <property type="entry name" value="PROKAR_LIPOPROTEIN"/>
    <property type="match status" value="1"/>
</dbReference>
<dbReference type="EMBL" id="QBKT01000005">
    <property type="protein sequence ID" value="PTX61071.1"/>
    <property type="molecule type" value="Genomic_DNA"/>
</dbReference>
<gene>
    <name evidence="3" type="ORF">C8N46_105227</name>
</gene>
<sequence length="173" mass="19785">MKYIKILFTLLFLVSCTAPKAFFDYDTRTDFTQYKSYNFYPDIETGLEKLDEKRLFRLTDSLMQARGFVRTATPDFYINIETGFFEPNNDGAVGVGVGGTGRNVGGGISIGLPIGSSNHNHEIVFDLVDVRKDQLYWQAIVKGYFDEEATPEERETYFRAVLLKAFEKYPPEK</sequence>
<feature type="domain" description="DUF4136" evidence="2">
    <location>
        <begin position="24"/>
        <end position="171"/>
    </location>
</feature>
<dbReference type="Gene3D" id="3.30.160.670">
    <property type="match status" value="1"/>
</dbReference>
<evidence type="ECO:0000259" key="2">
    <source>
        <dbReference type="Pfam" id="PF13590"/>
    </source>
</evidence>
<keyword evidence="4" id="KW-1185">Reference proteome</keyword>
<reference evidence="3 4" key="1">
    <citation type="submission" date="2018-04" db="EMBL/GenBank/DDBJ databases">
        <title>Genomic Encyclopedia of Archaeal and Bacterial Type Strains, Phase II (KMG-II): from individual species to whole genera.</title>
        <authorList>
            <person name="Goeker M."/>
        </authorList>
    </citation>
    <scope>NUCLEOTIDE SEQUENCE [LARGE SCALE GENOMIC DNA]</scope>
    <source>
        <strain evidence="3 4">DSM 25731</strain>
    </source>
</reference>
<evidence type="ECO:0000313" key="3">
    <source>
        <dbReference type="EMBL" id="PTX61071.1"/>
    </source>
</evidence>
<dbReference type="AlphaFoldDB" id="A0A2T6BYB1"/>
<protein>
    <submittedName>
        <fullName evidence="3">Uncharacterized protein DUF4136</fullName>
    </submittedName>
</protein>
<name>A0A2T6BYB1_9FLAO</name>
<proteinExistence type="predicted"/>
<dbReference type="Pfam" id="PF13590">
    <property type="entry name" value="DUF4136"/>
    <property type="match status" value="1"/>
</dbReference>
<evidence type="ECO:0000256" key="1">
    <source>
        <dbReference type="SAM" id="SignalP"/>
    </source>
</evidence>
<dbReference type="RefSeq" id="WP_108115185.1">
    <property type="nucleotide sequence ID" value="NZ_QBKT01000005.1"/>
</dbReference>
<dbReference type="OrthoDB" id="1430233at2"/>